<organism evidence="2 3">
    <name type="scientific">Halomarina halobia</name>
    <dbReference type="NCBI Taxonomy" id="3033386"/>
    <lineage>
        <taxon>Archaea</taxon>
        <taxon>Methanobacteriati</taxon>
        <taxon>Methanobacteriota</taxon>
        <taxon>Stenosarchaea group</taxon>
        <taxon>Halobacteria</taxon>
        <taxon>Halobacteriales</taxon>
        <taxon>Natronomonadaceae</taxon>
        <taxon>Halomarina</taxon>
    </lineage>
</organism>
<evidence type="ECO:0000313" key="3">
    <source>
        <dbReference type="Proteomes" id="UP001596547"/>
    </source>
</evidence>
<reference evidence="2 3" key="1">
    <citation type="journal article" date="2019" name="Int. J. Syst. Evol. Microbiol.">
        <title>The Global Catalogue of Microorganisms (GCM) 10K type strain sequencing project: providing services to taxonomists for standard genome sequencing and annotation.</title>
        <authorList>
            <consortium name="The Broad Institute Genomics Platform"/>
            <consortium name="The Broad Institute Genome Sequencing Center for Infectious Disease"/>
            <person name="Wu L."/>
            <person name="Ma J."/>
        </authorList>
    </citation>
    <scope>NUCLEOTIDE SEQUENCE [LARGE SCALE GENOMIC DNA]</scope>
    <source>
        <strain evidence="2 3">PSR21</strain>
    </source>
</reference>
<dbReference type="EMBL" id="JBHTBF010000002">
    <property type="protein sequence ID" value="MFC7316577.1"/>
    <property type="molecule type" value="Genomic_DNA"/>
</dbReference>
<dbReference type="InterPro" id="IPR020945">
    <property type="entry name" value="DMSO/NO3_reduct_chaperone"/>
</dbReference>
<dbReference type="Gene3D" id="1.10.3480.10">
    <property type="entry name" value="TorD-like"/>
    <property type="match status" value="1"/>
</dbReference>
<evidence type="ECO:0000313" key="2">
    <source>
        <dbReference type="EMBL" id="MFC7316577.1"/>
    </source>
</evidence>
<dbReference type="PANTHER" id="PTHR34227">
    <property type="entry name" value="CHAPERONE PROTEIN YCDY"/>
    <property type="match status" value="1"/>
</dbReference>
<evidence type="ECO:0000256" key="1">
    <source>
        <dbReference type="ARBA" id="ARBA00023186"/>
    </source>
</evidence>
<dbReference type="PANTHER" id="PTHR34227:SF1">
    <property type="entry name" value="DIMETHYL SULFOXIDE REDUCTASE CHAPERONE-RELATED"/>
    <property type="match status" value="1"/>
</dbReference>
<accession>A0ABD6A846</accession>
<dbReference type="Proteomes" id="UP001596547">
    <property type="component" value="Unassembled WGS sequence"/>
</dbReference>
<dbReference type="Pfam" id="PF02613">
    <property type="entry name" value="Nitrate_red_del"/>
    <property type="match status" value="1"/>
</dbReference>
<dbReference type="InterPro" id="IPR050289">
    <property type="entry name" value="TorD/DmsD_chaperones"/>
</dbReference>
<dbReference type="RefSeq" id="WP_276304159.1">
    <property type="nucleotide sequence ID" value="NZ_CP119992.1"/>
</dbReference>
<name>A0ABD6A846_9EURY</name>
<comment type="caution">
    <text evidence="2">The sequence shown here is derived from an EMBL/GenBank/DDBJ whole genome shotgun (WGS) entry which is preliminary data.</text>
</comment>
<dbReference type="InterPro" id="IPR036411">
    <property type="entry name" value="TorD-like_sf"/>
</dbReference>
<protein>
    <submittedName>
        <fullName evidence="2">Molecular chaperone</fullName>
    </submittedName>
</protein>
<dbReference type="GeneID" id="79316783"/>
<sequence length="210" mass="23601">MNDDVIYDARIELIDFLVEVFWDVPTEEFLGTLLAGEIRTPEESVNEGLDRGFEHLRAFVAANEGADPDAVRERVRAEYSRAFVGPRPPVLPHESYYREDSDFLGSGLAAVESSYAAAGWSPPEDYPEESDFVAVELAFLRALVDRQRRGDGDAFGYERVFLEEHLGRWVGAFAADLREETDCDLFLAAGEILEGLVEFEDEIVSQQVRS</sequence>
<keyword evidence="3" id="KW-1185">Reference proteome</keyword>
<dbReference type="SUPFAM" id="SSF89155">
    <property type="entry name" value="TorD-like"/>
    <property type="match status" value="1"/>
</dbReference>
<dbReference type="AlphaFoldDB" id="A0ABD6A846"/>
<proteinExistence type="predicted"/>
<gene>
    <name evidence="2" type="ORF">ACFQPE_07160</name>
</gene>
<keyword evidence="1" id="KW-0143">Chaperone</keyword>